<sequence length="138" mass="15752">MRLKLDMNKAYDRIEWDFVQAGFACDWVQLVMECISLVRFLVLLYGRSGTSFKPSRGIRQGDPISPYFFILVSDVLSSMLNKAVEKGLVQCMKFSGDGPILSHFIFAHDSILFLKATEKNCTTADCILRAYCHARVKW</sequence>
<evidence type="ECO:0000259" key="1">
    <source>
        <dbReference type="PROSITE" id="PS50878"/>
    </source>
</evidence>
<dbReference type="InterPro" id="IPR052343">
    <property type="entry name" value="Retrotransposon-Effector_Assoc"/>
</dbReference>
<gene>
    <name evidence="2" type="ORF">Prudu_508S000700</name>
</gene>
<reference evidence="2" key="1">
    <citation type="journal article" date="2019" name="Science">
        <title>Mutation of a bHLH transcription factor allowed almond domestication.</title>
        <authorList>
            <person name="Sanchez-Perez R."/>
            <person name="Pavan S."/>
            <person name="Mazzeo R."/>
            <person name="Moldovan C."/>
            <person name="Aiese Cigliano R."/>
            <person name="Del Cueto J."/>
            <person name="Ricciardi F."/>
            <person name="Lotti C."/>
            <person name="Ricciardi L."/>
            <person name="Dicenta F."/>
            <person name="Lopez-Marques R.L."/>
            <person name="Lindberg Moller B."/>
        </authorList>
    </citation>
    <scope>NUCLEOTIDE SEQUENCE</scope>
</reference>
<evidence type="ECO:0000313" key="2">
    <source>
        <dbReference type="EMBL" id="BBN68640.1"/>
    </source>
</evidence>
<name>A0A5H2Y783_PRUDU</name>
<accession>A0A5H2Y783</accession>
<proteinExistence type="predicted"/>
<organism evidence="2">
    <name type="scientific">Prunus dulcis</name>
    <name type="common">Almond</name>
    <name type="synonym">Amygdalus dulcis</name>
    <dbReference type="NCBI Taxonomy" id="3755"/>
    <lineage>
        <taxon>Eukaryota</taxon>
        <taxon>Viridiplantae</taxon>
        <taxon>Streptophyta</taxon>
        <taxon>Embryophyta</taxon>
        <taxon>Tracheophyta</taxon>
        <taxon>Spermatophyta</taxon>
        <taxon>Magnoliopsida</taxon>
        <taxon>eudicotyledons</taxon>
        <taxon>Gunneridae</taxon>
        <taxon>Pentapetalae</taxon>
        <taxon>rosids</taxon>
        <taxon>fabids</taxon>
        <taxon>Rosales</taxon>
        <taxon>Rosaceae</taxon>
        <taxon>Amygdaloideae</taxon>
        <taxon>Amygdaleae</taxon>
        <taxon>Prunus</taxon>
    </lineage>
</organism>
<dbReference type="PROSITE" id="PS50878">
    <property type="entry name" value="RT_POL"/>
    <property type="match status" value="1"/>
</dbReference>
<dbReference type="AlphaFoldDB" id="A0A5H2Y783"/>
<dbReference type="PANTHER" id="PTHR46890:SF48">
    <property type="entry name" value="RNA-DIRECTED DNA POLYMERASE"/>
    <property type="match status" value="1"/>
</dbReference>
<dbReference type="InterPro" id="IPR000477">
    <property type="entry name" value="RT_dom"/>
</dbReference>
<feature type="domain" description="Reverse transcriptase" evidence="1">
    <location>
        <begin position="1"/>
        <end position="138"/>
    </location>
</feature>
<dbReference type="PANTHER" id="PTHR46890">
    <property type="entry name" value="NON-LTR RETROLELEMENT REVERSE TRANSCRIPTASE-LIKE PROTEIN-RELATED"/>
    <property type="match status" value="1"/>
</dbReference>
<dbReference type="EMBL" id="AP020845">
    <property type="protein sequence ID" value="BBN68640.1"/>
    <property type="molecule type" value="Genomic_DNA"/>
</dbReference>
<dbReference type="Pfam" id="PF00078">
    <property type="entry name" value="RVT_1"/>
    <property type="match status" value="1"/>
</dbReference>
<protein>
    <submittedName>
        <fullName evidence="2">RNA-binding protein</fullName>
    </submittedName>
</protein>